<protein>
    <submittedName>
        <fullName evidence="1">Uncharacterized protein</fullName>
    </submittedName>
</protein>
<keyword evidence="2" id="KW-1185">Reference proteome</keyword>
<accession>A0A7Y0HFF7</accession>
<gene>
    <name evidence="1" type="ORF">HH303_15145</name>
</gene>
<reference evidence="1 2" key="1">
    <citation type="submission" date="2020-04" db="EMBL/GenBank/DDBJ databases">
        <title>Rhodospirillaceae bacterium KN72 isolated from deep sea.</title>
        <authorList>
            <person name="Zhang D.-C."/>
        </authorList>
    </citation>
    <scope>NUCLEOTIDE SEQUENCE [LARGE SCALE GENOMIC DNA]</scope>
    <source>
        <strain evidence="1 2">KN72</strain>
    </source>
</reference>
<evidence type="ECO:0000313" key="1">
    <source>
        <dbReference type="EMBL" id="NMM45831.1"/>
    </source>
</evidence>
<dbReference type="EMBL" id="JABBNT010000004">
    <property type="protein sequence ID" value="NMM45831.1"/>
    <property type="molecule type" value="Genomic_DNA"/>
</dbReference>
<sequence>MIVVDYGNYRQVQAEWADGLIHAAEWARRANPKCVSPDFVRDLDLAAGDARARLSSATMESEVWVDL</sequence>
<dbReference type="RefSeq" id="WP_169626208.1">
    <property type="nucleotide sequence ID" value="NZ_JABBNT010000004.1"/>
</dbReference>
<evidence type="ECO:0000313" key="2">
    <source>
        <dbReference type="Proteomes" id="UP000539372"/>
    </source>
</evidence>
<dbReference type="Proteomes" id="UP000539372">
    <property type="component" value="Unassembled WGS sequence"/>
</dbReference>
<name>A0A7Y0HFF7_9PROT</name>
<proteinExistence type="predicted"/>
<comment type="caution">
    <text evidence="1">The sequence shown here is derived from an EMBL/GenBank/DDBJ whole genome shotgun (WGS) entry which is preliminary data.</text>
</comment>
<dbReference type="AlphaFoldDB" id="A0A7Y0HFF7"/>
<organism evidence="1 2">
    <name type="scientific">Pacificispira spongiicola</name>
    <dbReference type="NCBI Taxonomy" id="2729598"/>
    <lineage>
        <taxon>Bacteria</taxon>
        <taxon>Pseudomonadati</taxon>
        <taxon>Pseudomonadota</taxon>
        <taxon>Alphaproteobacteria</taxon>
        <taxon>Rhodospirillales</taxon>
        <taxon>Rhodospirillaceae</taxon>
        <taxon>Pacificispira</taxon>
    </lineage>
</organism>